<organism evidence="1 2">
    <name type="scientific">Streptomyces griseofuscus</name>
    <dbReference type="NCBI Taxonomy" id="146922"/>
    <lineage>
        <taxon>Bacteria</taxon>
        <taxon>Bacillati</taxon>
        <taxon>Actinomycetota</taxon>
        <taxon>Actinomycetes</taxon>
        <taxon>Kitasatosporales</taxon>
        <taxon>Streptomycetaceae</taxon>
        <taxon>Streptomyces</taxon>
    </lineage>
</organism>
<dbReference type="Proteomes" id="UP000516422">
    <property type="component" value="Chromosome"/>
</dbReference>
<sequence length="86" mass="9555">MQSQAWRPLGVVWRPPAPAIVFLAAAVSALLLHSYGLRIAAGAFTTAVALDCIRIPRKRTTIPQQPVPEINGTILTKRLQRERHNY</sequence>
<dbReference type="RefSeq" id="WP_157854382.1">
    <property type="nucleotide sequence ID" value="NZ_CP051006.1"/>
</dbReference>
<name>A0A7H1Q3J2_9ACTN</name>
<dbReference type="GeneID" id="91464151"/>
<gene>
    <name evidence="1" type="ORF">HEP81_04599</name>
</gene>
<reference evidence="1 2" key="1">
    <citation type="submission" date="2020-04" db="EMBL/GenBank/DDBJ databases">
        <title>Characterization and engineering of Streptomyces griseofuscus DSM40191 as a potential heterologous host for expression of BGCs.</title>
        <authorList>
            <person name="Gren T."/>
            <person name="Whitford C.M."/>
            <person name="Mohite O.S."/>
            <person name="Joergensen T.S."/>
            <person name="Nielsen J.B."/>
            <person name="Lee S.Y."/>
            <person name="Weber T."/>
        </authorList>
    </citation>
    <scope>NUCLEOTIDE SEQUENCE [LARGE SCALE GENOMIC DNA]</scope>
    <source>
        <strain evidence="1 2">DSM 40191</strain>
    </source>
</reference>
<proteinExistence type="predicted"/>
<dbReference type="KEGG" id="sgf:HEP81_04599"/>
<dbReference type="AlphaFoldDB" id="A0A7H1Q3J2"/>
<evidence type="ECO:0000313" key="2">
    <source>
        <dbReference type="Proteomes" id="UP000516422"/>
    </source>
</evidence>
<evidence type="ECO:0000313" key="1">
    <source>
        <dbReference type="EMBL" id="QNT94872.1"/>
    </source>
</evidence>
<dbReference type="EMBL" id="CP051006">
    <property type="protein sequence ID" value="QNT94872.1"/>
    <property type="molecule type" value="Genomic_DNA"/>
</dbReference>
<protein>
    <submittedName>
        <fullName evidence="1">Uncharacterized protein</fullName>
    </submittedName>
</protein>
<accession>A0A7H1Q3J2</accession>